<dbReference type="InterPro" id="IPR016166">
    <property type="entry name" value="FAD-bd_PCMH"/>
</dbReference>
<dbReference type="InterPro" id="IPR050416">
    <property type="entry name" value="FAD-linked_Oxidoreductase"/>
</dbReference>
<comment type="caution">
    <text evidence="7">The sequence shown here is derived from an EMBL/GenBank/DDBJ whole genome shotgun (WGS) entry which is preliminary data.</text>
</comment>
<evidence type="ECO:0000256" key="5">
    <source>
        <dbReference type="SAM" id="SignalP"/>
    </source>
</evidence>
<sequence length="497" mass="53545">MLRTNVLLPLLCFLSGAANADDAKSAIDLAIASVTKPSAANTTDENICCKALQHALGPKVFYPNSTAYSNFPDTFYSLQEAELSPGCIVKPTSSFDVSISVGILSFLANHTNWSPSCSFATKSGGHAPNQGHANADKGVTIDLSIIRNISVSTDKSLVSVGPAATWGEVYSELDKHQITVPGGRVSTVGVGGLTVGGGISFFSPRKGFTCDSVKNFEVVIANGTILNANAQQNSDLWLALKGDIWGGNILYDISTAEQQINALADFTSNGTYDEYASLISTFVYQPAIGPLVANNLIYTKPVANPPVYKPFTAIEPQYLSTMRISNTSDISAELLADTTHLRHKAMLNTTFNAWNASLAALETIENLTWSVSVEPLPTNVPAKSSATGGNVLGVTPAEGPLIILFFRATWEKKSDDDLVTKTAKDLFTKIETFAKAEKYYNKWQYLNYAASWQDPIAGYGEENHAKLRRTSTAYDLEGVFQRAVTGGFKLFVGWGWL</sequence>
<keyword evidence="2" id="KW-0285">Flavoprotein</keyword>
<dbReference type="SUPFAM" id="SSF56176">
    <property type="entry name" value="FAD-binding/transporter-associated domain-like"/>
    <property type="match status" value="1"/>
</dbReference>
<keyword evidence="4" id="KW-0560">Oxidoreductase</keyword>
<dbReference type="EMBL" id="QKRW01000005">
    <property type="protein sequence ID" value="RAL66997.1"/>
    <property type="molecule type" value="Genomic_DNA"/>
</dbReference>
<evidence type="ECO:0000256" key="4">
    <source>
        <dbReference type="ARBA" id="ARBA00023002"/>
    </source>
</evidence>
<dbReference type="GO" id="GO:0016491">
    <property type="term" value="F:oxidoreductase activity"/>
    <property type="evidence" value="ECO:0007669"/>
    <property type="project" value="UniProtKB-KW"/>
</dbReference>
<evidence type="ECO:0000256" key="1">
    <source>
        <dbReference type="ARBA" id="ARBA00005466"/>
    </source>
</evidence>
<evidence type="ECO:0000256" key="3">
    <source>
        <dbReference type="ARBA" id="ARBA00022827"/>
    </source>
</evidence>
<gene>
    <name evidence="7" type="ORF">DID88_007777</name>
</gene>
<dbReference type="PANTHER" id="PTHR42973:SF22">
    <property type="entry name" value="FAD-BINDING PCMH-TYPE DOMAIN-CONTAINING PROTEIN-RELATED"/>
    <property type="match status" value="1"/>
</dbReference>
<proteinExistence type="inferred from homology"/>
<dbReference type="Gene3D" id="3.30.465.10">
    <property type="match status" value="1"/>
</dbReference>
<reference evidence="7 8" key="1">
    <citation type="submission" date="2018-06" db="EMBL/GenBank/DDBJ databases">
        <title>Genome Sequence of the Brown Rot Fungal Pathogen Monilinia fructigena.</title>
        <authorList>
            <person name="Landi L."/>
            <person name="De Miccolis Angelini R.M."/>
            <person name="Pollastro S."/>
            <person name="Abate D."/>
            <person name="Faretra F."/>
            <person name="Romanazzi G."/>
        </authorList>
    </citation>
    <scope>NUCLEOTIDE SEQUENCE [LARGE SCALE GENOMIC DNA]</scope>
    <source>
        <strain evidence="7 8">Mfrg269</strain>
    </source>
</reference>
<evidence type="ECO:0000259" key="6">
    <source>
        <dbReference type="PROSITE" id="PS51387"/>
    </source>
</evidence>
<keyword evidence="3" id="KW-0274">FAD</keyword>
<dbReference type="Pfam" id="PF01565">
    <property type="entry name" value="FAD_binding_4"/>
    <property type="match status" value="1"/>
</dbReference>
<feature type="chain" id="PRO_5017472420" description="FAD-binding PCMH-type domain-containing protein" evidence="5">
    <location>
        <begin position="21"/>
        <end position="497"/>
    </location>
</feature>
<evidence type="ECO:0000313" key="7">
    <source>
        <dbReference type="EMBL" id="RAL66997.1"/>
    </source>
</evidence>
<dbReference type="Proteomes" id="UP000249056">
    <property type="component" value="Unassembled WGS sequence"/>
</dbReference>
<evidence type="ECO:0000313" key="8">
    <source>
        <dbReference type="Proteomes" id="UP000249056"/>
    </source>
</evidence>
<name>A0A395J394_9HELO</name>
<dbReference type="OrthoDB" id="2151789at2759"/>
<dbReference type="PROSITE" id="PS51387">
    <property type="entry name" value="FAD_PCMH"/>
    <property type="match status" value="1"/>
</dbReference>
<evidence type="ECO:0000256" key="2">
    <source>
        <dbReference type="ARBA" id="ARBA00022630"/>
    </source>
</evidence>
<dbReference type="AlphaFoldDB" id="A0A395J394"/>
<feature type="signal peptide" evidence="5">
    <location>
        <begin position="1"/>
        <end position="20"/>
    </location>
</feature>
<protein>
    <recommendedName>
        <fullName evidence="6">FAD-binding PCMH-type domain-containing protein</fullName>
    </recommendedName>
</protein>
<comment type="similarity">
    <text evidence="1">Belongs to the oxygen-dependent FAD-linked oxidoreductase family.</text>
</comment>
<accession>A0A395J394</accession>
<organism evidence="7 8">
    <name type="scientific">Monilinia fructigena</name>
    <dbReference type="NCBI Taxonomy" id="38457"/>
    <lineage>
        <taxon>Eukaryota</taxon>
        <taxon>Fungi</taxon>
        <taxon>Dikarya</taxon>
        <taxon>Ascomycota</taxon>
        <taxon>Pezizomycotina</taxon>
        <taxon>Leotiomycetes</taxon>
        <taxon>Helotiales</taxon>
        <taxon>Sclerotiniaceae</taxon>
        <taxon>Monilinia</taxon>
    </lineage>
</organism>
<dbReference type="InterPro" id="IPR016169">
    <property type="entry name" value="FAD-bd_PCMH_sub2"/>
</dbReference>
<dbReference type="InterPro" id="IPR006094">
    <property type="entry name" value="Oxid_FAD_bind_N"/>
</dbReference>
<feature type="domain" description="FAD-binding PCMH-type" evidence="6">
    <location>
        <begin position="81"/>
        <end position="260"/>
    </location>
</feature>
<keyword evidence="8" id="KW-1185">Reference proteome</keyword>
<keyword evidence="5" id="KW-0732">Signal</keyword>
<dbReference type="PANTHER" id="PTHR42973">
    <property type="entry name" value="BINDING OXIDOREDUCTASE, PUTATIVE (AFU_ORTHOLOGUE AFUA_1G17690)-RELATED"/>
    <property type="match status" value="1"/>
</dbReference>
<dbReference type="GO" id="GO:0071949">
    <property type="term" value="F:FAD binding"/>
    <property type="evidence" value="ECO:0007669"/>
    <property type="project" value="InterPro"/>
</dbReference>
<dbReference type="InterPro" id="IPR036318">
    <property type="entry name" value="FAD-bd_PCMH-like_sf"/>
</dbReference>